<proteinExistence type="predicted"/>
<reference evidence="3" key="1">
    <citation type="submission" date="2019-04" db="EMBL/GenBank/DDBJ databases">
        <title>Friends and foes A comparative genomics studyof 23 Aspergillus species from section Flavi.</title>
        <authorList>
            <consortium name="DOE Joint Genome Institute"/>
            <person name="Kjaerbolling I."/>
            <person name="Vesth T."/>
            <person name="Frisvad J.C."/>
            <person name="Nybo J.L."/>
            <person name="Theobald S."/>
            <person name="Kildgaard S."/>
            <person name="Isbrandt T."/>
            <person name="Kuo A."/>
            <person name="Sato A."/>
            <person name="Lyhne E.K."/>
            <person name="Kogle M.E."/>
            <person name="Wiebenga A."/>
            <person name="Kun R.S."/>
            <person name="Lubbers R.J."/>
            <person name="Makela M.R."/>
            <person name="Barry K."/>
            <person name="Chovatia M."/>
            <person name="Clum A."/>
            <person name="Daum C."/>
            <person name="Haridas S."/>
            <person name="He G."/>
            <person name="LaButti K."/>
            <person name="Lipzen A."/>
            <person name="Mondo S."/>
            <person name="Riley R."/>
            <person name="Salamov A."/>
            <person name="Simmons B.A."/>
            <person name="Magnuson J.K."/>
            <person name="Henrissat B."/>
            <person name="Mortensen U.H."/>
            <person name="Larsen T.O."/>
            <person name="Devries R.P."/>
            <person name="Grigoriev I.V."/>
            <person name="Machida M."/>
            <person name="Baker S.E."/>
            <person name="Andersen M.R."/>
        </authorList>
    </citation>
    <scope>NUCLEOTIDE SEQUENCE [LARGE SCALE GENOMIC DNA]</scope>
    <source>
        <strain evidence="3">CBS 130017</strain>
    </source>
</reference>
<protein>
    <submittedName>
        <fullName evidence="2">Uncharacterized protein</fullName>
    </submittedName>
</protein>
<keyword evidence="3" id="KW-1185">Reference proteome</keyword>
<name>A0A5N6X9X0_9EURO</name>
<feature type="transmembrane region" description="Helical" evidence="1">
    <location>
        <begin position="12"/>
        <end position="28"/>
    </location>
</feature>
<evidence type="ECO:0000313" key="2">
    <source>
        <dbReference type="EMBL" id="KAE8328849.1"/>
    </source>
</evidence>
<sequence>MWKSMSVPVGNIIYFKPGLSLCMYIYTIPRRIDLYRLVESGTTLAGRNESAVTSFHRNNWSRAEDKATQLVAKVQMQE</sequence>
<dbReference type="EMBL" id="ML741783">
    <property type="protein sequence ID" value="KAE8328849.1"/>
    <property type="molecule type" value="Genomic_DNA"/>
</dbReference>
<keyword evidence="1" id="KW-0472">Membrane</keyword>
<dbReference type="AlphaFoldDB" id="A0A5N6X9X0"/>
<keyword evidence="1" id="KW-1133">Transmembrane helix</keyword>
<organism evidence="2 3">
    <name type="scientific">Aspergillus sergii</name>
    <dbReference type="NCBI Taxonomy" id="1034303"/>
    <lineage>
        <taxon>Eukaryota</taxon>
        <taxon>Fungi</taxon>
        <taxon>Dikarya</taxon>
        <taxon>Ascomycota</taxon>
        <taxon>Pezizomycotina</taxon>
        <taxon>Eurotiomycetes</taxon>
        <taxon>Eurotiomycetidae</taxon>
        <taxon>Eurotiales</taxon>
        <taxon>Aspergillaceae</taxon>
        <taxon>Aspergillus</taxon>
        <taxon>Aspergillus subgen. Circumdati</taxon>
    </lineage>
</organism>
<evidence type="ECO:0000256" key="1">
    <source>
        <dbReference type="SAM" id="Phobius"/>
    </source>
</evidence>
<dbReference type="Proteomes" id="UP000325945">
    <property type="component" value="Unassembled WGS sequence"/>
</dbReference>
<keyword evidence="1" id="KW-0812">Transmembrane</keyword>
<evidence type="ECO:0000313" key="3">
    <source>
        <dbReference type="Proteomes" id="UP000325945"/>
    </source>
</evidence>
<accession>A0A5N6X9X0</accession>
<gene>
    <name evidence="2" type="ORF">BDV39DRAFT_64083</name>
</gene>